<evidence type="ECO:0000313" key="3">
    <source>
        <dbReference type="Proteomes" id="UP000595140"/>
    </source>
</evidence>
<protein>
    <submittedName>
        <fullName evidence="2">Uncharacterized protein</fullName>
    </submittedName>
</protein>
<dbReference type="Proteomes" id="UP000595140">
    <property type="component" value="Unassembled WGS sequence"/>
</dbReference>
<dbReference type="PANTHER" id="PTHR36000">
    <property type="entry name" value="DEFECTIVE 1273 PROTEIN, PUTATIVE-RELATED"/>
    <property type="match status" value="1"/>
</dbReference>
<keyword evidence="1" id="KW-0472">Membrane</keyword>
<dbReference type="EMBL" id="OOIL02001788">
    <property type="protein sequence ID" value="VFQ78321.1"/>
    <property type="molecule type" value="Genomic_DNA"/>
</dbReference>
<dbReference type="AlphaFoldDB" id="A0A484LPI7"/>
<accession>A0A484LPI7</accession>
<reference evidence="2 3" key="1">
    <citation type="submission" date="2018-04" db="EMBL/GenBank/DDBJ databases">
        <authorList>
            <person name="Vogel A."/>
        </authorList>
    </citation>
    <scope>NUCLEOTIDE SEQUENCE [LARGE SCALE GENOMIC DNA]</scope>
</reference>
<dbReference type="OrthoDB" id="1934999at2759"/>
<keyword evidence="1" id="KW-1133">Transmembrane helix</keyword>
<keyword evidence="1" id="KW-0812">Transmembrane</keyword>
<keyword evidence="3" id="KW-1185">Reference proteome</keyword>
<evidence type="ECO:0000256" key="1">
    <source>
        <dbReference type="SAM" id="Phobius"/>
    </source>
</evidence>
<proteinExistence type="predicted"/>
<organism evidence="2 3">
    <name type="scientific">Cuscuta campestris</name>
    <dbReference type="NCBI Taxonomy" id="132261"/>
    <lineage>
        <taxon>Eukaryota</taxon>
        <taxon>Viridiplantae</taxon>
        <taxon>Streptophyta</taxon>
        <taxon>Embryophyta</taxon>
        <taxon>Tracheophyta</taxon>
        <taxon>Spermatophyta</taxon>
        <taxon>Magnoliopsida</taxon>
        <taxon>eudicotyledons</taxon>
        <taxon>Gunneridae</taxon>
        <taxon>Pentapetalae</taxon>
        <taxon>asterids</taxon>
        <taxon>lamiids</taxon>
        <taxon>Solanales</taxon>
        <taxon>Convolvulaceae</taxon>
        <taxon>Cuscuteae</taxon>
        <taxon>Cuscuta</taxon>
        <taxon>Cuscuta subgen. Grammica</taxon>
        <taxon>Cuscuta sect. Cleistogrammica</taxon>
    </lineage>
</organism>
<feature type="transmembrane region" description="Helical" evidence="1">
    <location>
        <begin position="119"/>
        <end position="142"/>
    </location>
</feature>
<gene>
    <name evidence="2" type="ORF">CCAM_LOCUS20097</name>
</gene>
<dbReference type="PANTHER" id="PTHR36000:SF2">
    <property type="entry name" value="DEFECTIVE 1273 PROTEIN, PUTATIVE-RELATED"/>
    <property type="match status" value="1"/>
</dbReference>
<name>A0A484LPI7_9ASTE</name>
<sequence length="256" mass="28620">MATTQFMTCCAHSQWKKRSNITPLKLNLPFAHFSMGFGSAVKTPGYILKFRPFRASNDARPRTSGLMNMAAAASGESNERGGILNLDEISGKLRKLWDNSPQPVKIFPWNSVLDNLIHLILDILLSVVKLLCVPLLVVSSLSEFSYCAHEHKSFLIPFPFLAGVSVAGILNYAALESSPSLKRAEVPWHLIAIAVVFTLLKLPGPYYPYWGRILIPHFANGALCRTVWLFFLWYRSPSREEALPRPALAPSQHNML</sequence>
<feature type="transmembrane region" description="Helical" evidence="1">
    <location>
        <begin position="186"/>
        <end position="207"/>
    </location>
</feature>
<evidence type="ECO:0000313" key="2">
    <source>
        <dbReference type="EMBL" id="VFQ78321.1"/>
    </source>
</evidence>
<feature type="transmembrane region" description="Helical" evidence="1">
    <location>
        <begin position="154"/>
        <end position="174"/>
    </location>
</feature>